<evidence type="ECO:0000313" key="2">
    <source>
        <dbReference type="Proteomes" id="UP001174205"/>
    </source>
</evidence>
<protein>
    <submittedName>
        <fullName evidence="1">Uncharacterized protein</fullName>
    </submittedName>
</protein>
<organism evidence="1 2">
    <name type="scientific">Paenibacillus vandeheii</name>
    <dbReference type="NCBI Taxonomy" id="3035917"/>
    <lineage>
        <taxon>Bacteria</taxon>
        <taxon>Bacillati</taxon>
        <taxon>Bacillota</taxon>
        <taxon>Bacilli</taxon>
        <taxon>Bacillales</taxon>
        <taxon>Paenibacillaceae</taxon>
        <taxon>Paenibacillus</taxon>
    </lineage>
</organism>
<dbReference type="Proteomes" id="UP001174205">
    <property type="component" value="Unassembled WGS sequence"/>
</dbReference>
<dbReference type="RefSeq" id="WP_024634206.1">
    <property type="nucleotide sequence ID" value="NZ_JAROCD010000021.1"/>
</dbReference>
<dbReference type="EMBL" id="JAROCD010000021">
    <property type="protein sequence ID" value="MDN4605401.1"/>
    <property type="molecule type" value="Genomic_DNA"/>
</dbReference>
<keyword evidence="2" id="KW-1185">Reference proteome</keyword>
<reference evidence="1" key="1">
    <citation type="submission" date="2023-03" db="EMBL/GenBank/DDBJ databases">
        <title>MT1 and MT2 Draft Genomes of Novel Species.</title>
        <authorList>
            <person name="Venkateswaran K."/>
        </authorList>
    </citation>
    <scope>NUCLEOTIDE SEQUENCE</scope>
    <source>
        <strain evidence="1">F6_3S_P_1C</strain>
    </source>
</reference>
<accession>A0ABT8JLE7</accession>
<name>A0ABT8JLE7_9BACL</name>
<comment type="caution">
    <text evidence="1">The sequence shown here is derived from an EMBL/GenBank/DDBJ whole genome shotgun (WGS) entry which is preliminary data.</text>
</comment>
<sequence>MSIEKIIQFVQSSNYVQMHSSGAKVGLLKQVIGEYQSSLGLQRLEWTEHNVVGKFITTKHYDMKNLQLFDLLESHGVLSKVVRIKLNKLTETDKLLLKEFCMAGNEYLRFTPFEGIGGHKEEEISVYRKNIINKNMDSLLDQWKHYKRIYSCLVEQWDSLRNIACKEMLSTNQYKVTLPVGKLSLITPDFHVDTDVAHKLGGKELLQRNGKINMEQVRLYAAKGYFSLSQVYELLHVQNIQTKYLLLTLTSERNMMEGLVQQNNRYSWINIKSEAAWKE</sequence>
<proteinExistence type="predicted"/>
<evidence type="ECO:0000313" key="1">
    <source>
        <dbReference type="EMBL" id="MDN4605401.1"/>
    </source>
</evidence>
<gene>
    <name evidence="1" type="ORF">P5G61_29535</name>
</gene>